<protein>
    <recommendedName>
        <fullName evidence="5">CX domain-containing protein</fullName>
    </recommendedName>
</protein>
<evidence type="ECO:0000313" key="4">
    <source>
        <dbReference type="Proteomes" id="UP000054564"/>
    </source>
</evidence>
<dbReference type="AlphaFoldDB" id="A0A0L0V5C6"/>
<feature type="region of interest" description="Disordered" evidence="1">
    <location>
        <begin position="218"/>
        <end position="287"/>
    </location>
</feature>
<keyword evidence="4" id="KW-1185">Reference proteome</keyword>
<evidence type="ECO:0000256" key="2">
    <source>
        <dbReference type="SAM" id="SignalP"/>
    </source>
</evidence>
<feature type="signal peptide" evidence="2">
    <location>
        <begin position="1"/>
        <end position="19"/>
    </location>
</feature>
<evidence type="ECO:0000313" key="3">
    <source>
        <dbReference type="EMBL" id="KNE94416.1"/>
    </source>
</evidence>
<dbReference type="OrthoDB" id="2497225at2759"/>
<sequence length="287" mass="31465">MYRFSIILLTCSALRYTLAAPIGDLANLPPSHVAMMDSPLPLPPLQFTLGHDNQIRHRKLLAPKPEVMESTIPDAVNKHGDKIRKPSPEQTMLIEDFLAEQYGATLWRLGNDDKFYHKNKPAWTLKYFCGRNEIFDEEDYLIYSTDFCNHNSCCLSGICCSSDTPAEFLCCVGTSCAVLGSPFIAAVTGGMLLACCELFSHAGTGILTWMEENASRPAESIEMSSSNSATPVDESVSVVKESLPETSTTSQERMKEAIPSAAKSTRTAASSRDKGPFKYTQLPTSST</sequence>
<proteinExistence type="predicted"/>
<evidence type="ECO:0000256" key="1">
    <source>
        <dbReference type="SAM" id="MobiDB-lite"/>
    </source>
</evidence>
<keyword evidence="2" id="KW-0732">Signal</keyword>
<name>A0A0L0V5C6_9BASI</name>
<dbReference type="Proteomes" id="UP000054564">
    <property type="component" value="Unassembled WGS sequence"/>
</dbReference>
<organism evidence="3 4">
    <name type="scientific">Puccinia striiformis f. sp. tritici PST-78</name>
    <dbReference type="NCBI Taxonomy" id="1165861"/>
    <lineage>
        <taxon>Eukaryota</taxon>
        <taxon>Fungi</taxon>
        <taxon>Dikarya</taxon>
        <taxon>Basidiomycota</taxon>
        <taxon>Pucciniomycotina</taxon>
        <taxon>Pucciniomycetes</taxon>
        <taxon>Pucciniales</taxon>
        <taxon>Pucciniaceae</taxon>
        <taxon>Puccinia</taxon>
    </lineage>
</organism>
<feature type="chain" id="PRO_5005549453" description="CX domain-containing protein" evidence="2">
    <location>
        <begin position="20"/>
        <end position="287"/>
    </location>
</feature>
<feature type="compositionally biased region" description="Low complexity" evidence="1">
    <location>
        <begin position="260"/>
        <end position="270"/>
    </location>
</feature>
<evidence type="ECO:0008006" key="5">
    <source>
        <dbReference type="Google" id="ProtNLM"/>
    </source>
</evidence>
<gene>
    <name evidence="3" type="ORF">PSTG_12211</name>
</gene>
<comment type="caution">
    <text evidence="3">The sequence shown here is derived from an EMBL/GenBank/DDBJ whole genome shotgun (WGS) entry which is preliminary data.</text>
</comment>
<accession>A0A0L0V5C6</accession>
<dbReference type="EMBL" id="AJIL01000117">
    <property type="protein sequence ID" value="KNE94416.1"/>
    <property type="molecule type" value="Genomic_DNA"/>
</dbReference>
<reference evidence="4" key="1">
    <citation type="submission" date="2014-03" db="EMBL/GenBank/DDBJ databases">
        <title>The Genome Sequence of Puccinia striiformis f. sp. tritici PST-78.</title>
        <authorList>
            <consortium name="The Broad Institute Genome Sequencing Platform"/>
            <person name="Cuomo C."/>
            <person name="Hulbert S."/>
            <person name="Chen X."/>
            <person name="Walker B."/>
            <person name="Young S.K."/>
            <person name="Zeng Q."/>
            <person name="Gargeya S."/>
            <person name="Fitzgerald M."/>
            <person name="Haas B."/>
            <person name="Abouelleil A."/>
            <person name="Alvarado L."/>
            <person name="Arachchi H.M."/>
            <person name="Berlin A.M."/>
            <person name="Chapman S.B."/>
            <person name="Goldberg J."/>
            <person name="Griggs A."/>
            <person name="Gujja S."/>
            <person name="Hansen M."/>
            <person name="Howarth C."/>
            <person name="Imamovic A."/>
            <person name="Larimer J."/>
            <person name="McCowan C."/>
            <person name="Montmayeur A."/>
            <person name="Murphy C."/>
            <person name="Neiman D."/>
            <person name="Pearson M."/>
            <person name="Priest M."/>
            <person name="Roberts A."/>
            <person name="Saif S."/>
            <person name="Shea T."/>
            <person name="Sisk P."/>
            <person name="Sykes S."/>
            <person name="Wortman J."/>
            <person name="Nusbaum C."/>
            <person name="Birren B."/>
        </authorList>
    </citation>
    <scope>NUCLEOTIDE SEQUENCE [LARGE SCALE GENOMIC DNA]</scope>
    <source>
        <strain evidence="4">race PST-78</strain>
    </source>
</reference>